<protein>
    <recommendedName>
        <fullName evidence="3">UBA domain-containing protein</fullName>
    </recommendedName>
</protein>
<dbReference type="Proteomes" id="UP001479436">
    <property type="component" value="Unassembled WGS sequence"/>
</dbReference>
<name>A0ABR2WHN3_9FUNG</name>
<evidence type="ECO:0000313" key="1">
    <source>
        <dbReference type="EMBL" id="KAK9761008.1"/>
    </source>
</evidence>
<proteinExistence type="predicted"/>
<accession>A0ABR2WHN3</accession>
<sequence length="63" mass="7582">MTHLQRVQDDVEAAWANYMEKILHRGIEDWLVECGYQREIVKQVLERDRDIYKAANFLNSQFP</sequence>
<evidence type="ECO:0000313" key="2">
    <source>
        <dbReference type="Proteomes" id="UP001479436"/>
    </source>
</evidence>
<gene>
    <name evidence="1" type="ORF">K7432_014438</name>
</gene>
<evidence type="ECO:0008006" key="3">
    <source>
        <dbReference type="Google" id="ProtNLM"/>
    </source>
</evidence>
<dbReference type="EMBL" id="JASJQH010001638">
    <property type="protein sequence ID" value="KAK9761008.1"/>
    <property type="molecule type" value="Genomic_DNA"/>
</dbReference>
<keyword evidence="2" id="KW-1185">Reference proteome</keyword>
<organism evidence="1 2">
    <name type="scientific">Basidiobolus ranarum</name>
    <dbReference type="NCBI Taxonomy" id="34480"/>
    <lineage>
        <taxon>Eukaryota</taxon>
        <taxon>Fungi</taxon>
        <taxon>Fungi incertae sedis</taxon>
        <taxon>Zoopagomycota</taxon>
        <taxon>Entomophthoromycotina</taxon>
        <taxon>Basidiobolomycetes</taxon>
        <taxon>Basidiobolales</taxon>
        <taxon>Basidiobolaceae</taxon>
        <taxon>Basidiobolus</taxon>
    </lineage>
</organism>
<comment type="caution">
    <text evidence="1">The sequence shown here is derived from an EMBL/GenBank/DDBJ whole genome shotgun (WGS) entry which is preliminary data.</text>
</comment>
<reference evidence="1 2" key="1">
    <citation type="submission" date="2023-04" db="EMBL/GenBank/DDBJ databases">
        <title>Genome of Basidiobolus ranarum AG-B5.</title>
        <authorList>
            <person name="Stajich J.E."/>
            <person name="Carter-House D."/>
            <person name="Gryganskyi A."/>
        </authorList>
    </citation>
    <scope>NUCLEOTIDE SEQUENCE [LARGE SCALE GENOMIC DNA]</scope>
    <source>
        <strain evidence="1 2">AG-B5</strain>
    </source>
</reference>